<evidence type="ECO:0000256" key="1">
    <source>
        <dbReference type="SAM" id="MobiDB-lite"/>
    </source>
</evidence>
<dbReference type="SUPFAM" id="SSF52833">
    <property type="entry name" value="Thioredoxin-like"/>
    <property type="match status" value="1"/>
</dbReference>
<feature type="transmembrane region" description="Helical" evidence="2">
    <location>
        <begin position="39"/>
        <end position="60"/>
    </location>
</feature>
<dbReference type="InterPro" id="IPR036249">
    <property type="entry name" value="Thioredoxin-like_sf"/>
</dbReference>
<dbReference type="CDD" id="cd02972">
    <property type="entry name" value="DsbA_family"/>
    <property type="match status" value="1"/>
</dbReference>
<protein>
    <recommendedName>
        <fullName evidence="3">Thioredoxin-like fold domain-containing protein</fullName>
    </recommendedName>
</protein>
<dbReference type="Proteomes" id="UP000254236">
    <property type="component" value="Chromosome"/>
</dbReference>
<keyword evidence="2" id="KW-0472">Membrane</keyword>
<proteinExistence type="predicted"/>
<dbReference type="EMBL" id="CP031356">
    <property type="protein sequence ID" value="AXK44352.1"/>
    <property type="molecule type" value="Genomic_DNA"/>
</dbReference>
<dbReference type="AlphaFoldDB" id="A0A345YKA0"/>
<dbReference type="RefSeq" id="WP_115412107.1">
    <property type="nucleotide sequence ID" value="NZ_CP031356.1"/>
</dbReference>
<evidence type="ECO:0000313" key="4">
    <source>
        <dbReference type="EMBL" id="AXK44352.1"/>
    </source>
</evidence>
<feature type="compositionally biased region" description="Basic and acidic residues" evidence="1">
    <location>
        <begin position="12"/>
        <end position="28"/>
    </location>
</feature>
<feature type="domain" description="Thioredoxin-like fold" evidence="3">
    <location>
        <begin position="92"/>
        <end position="251"/>
    </location>
</feature>
<dbReference type="InterPro" id="IPR012336">
    <property type="entry name" value="Thioredoxin-like_fold"/>
</dbReference>
<dbReference type="Pfam" id="PF13462">
    <property type="entry name" value="Thioredoxin_4"/>
    <property type="match status" value="1"/>
</dbReference>
<sequence length="267" mass="28409">MAASGRPSQSAQERRESQREALRRQRQAELSRQRTVRTVVIAAITVVALVIAAGLGVLIYRAMQPAGPVAVPEGMSEDQPYLALGAPEDSGAPVLELHLDFMCPFCGQFEEINGEDVTAMVENEEVTLHLVPRRFLDTASTTGDYSSRAANALVCVYEEDPANAMAFQQLMFANQPAEGSAGLTDEEIWGYAQEAGASDAVQECMSAGTYEPWVKQVADPYGEENGGGTPYVEVDGTVFEGWNEPGALRETVLAAGGESAASDGGEG</sequence>
<reference evidence="6 8" key="2">
    <citation type="submission" date="2018-08" db="EMBL/GenBank/DDBJ databases">
        <title>Brachybacterium saurashtrense DSM 23186.</title>
        <authorList>
            <person name="Li Y."/>
        </authorList>
    </citation>
    <scope>NUCLEOTIDE SEQUENCE [LARGE SCALE GENOMIC DNA]</scope>
    <source>
        <strain evidence="6 8">DSM 23186</strain>
    </source>
</reference>
<keyword evidence="7" id="KW-1185">Reference proteome</keyword>
<dbReference type="OrthoDB" id="117402at2"/>
<dbReference type="EMBL" id="QSWH01000003">
    <property type="protein sequence ID" value="RRR22963.1"/>
    <property type="molecule type" value="Genomic_DNA"/>
</dbReference>
<evidence type="ECO:0000259" key="3">
    <source>
        <dbReference type="Pfam" id="PF13462"/>
    </source>
</evidence>
<evidence type="ECO:0000313" key="7">
    <source>
        <dbReference type="Proteomes" id="UP000254236"/>
    </source>
</evidence>
<name>A0A345YKA0_9MICO</name>
<evidence type="ECO:0000256" key="2">
    <source>
        <dbReference type="SAM" id="Phobius"/>
    </source>
</evidence>
<dbReference type="Gene3D" id="3.40.30.10">
    <property type="entry name" value="Glutaredoxin"/>
    <property type="match status" value="1"/>
</dbReference>
<reference evidence="4 7" key="1">
    <citation type="submission" date="2018-07" db="EMBL/GenBank/DDBJ databases">
        <title>Brachybacterium saurashtrense DSM 23186 genome sequence.</title>
        <authorList>
            <person name="Guo L."/>
        </authorList>
    </citation>
    <scope>NUCLEOTIDE SEQUENCE [LARGE SCALE GENOMIC DNA]</scope>
    <source>
        <strain evidence="4 7">DSM 23186</strain>
    </source>
</reference>
<dbReference type="Proteomes" id="UP000282185">
    <property type="component" value="Unassembled WGS sequence"/>
</dbReference>
<evidence type="ECO:0000313" key="5">
    <source>
        <dbReference type="EMBL" id="RRR21294.1"/>
    </source>
</evidence>
<dbReference type="KEGG" id="bsau:DWV08_01100"/>
<feature type="region of interest" description="Disordered" evidence="1">
    <location>
        <begin position="1"/>
        <end position="28"/>
    </location>
</feature>
<evidence type="ECO:0000313" key="8">
    <source>
        <dbReference type="Proteomes" id="UP000282185"/>
    </source>
</evidence>
<keyword evidence="2" id="KW-1133">Transmembrane helix</keyword>
<keyword evidence="2" id="KW-0812">Transmembrane</keyword>
<organism evidence="6 8">
    <name type="scientific">Brachybacterium saurashtrense</name>
    <dbReference type="NCBI Taxonomy" id="556288"/>
    <lineage>
        <taxon>Bacteria</taxon>
        <taxon>Bacillati</taxon>
        <taxon>Actinomycetota</taxon>
        <taxon>Actinomycetes</taxon>
        <taxon>Micrococcales</taxon>
        <taxon>Dermabacteraceae</taxon>
        <taxon>Brachybacterium</taxon>
    </lineage>
</organism>
<gene>
    <name evidence="4" type="ORF">DWV08_01100</name>
    <name evidence="6" type="ORF">DXU92_06230</name>
    <name evidence="5" type="ORF">DXU92_15000</name>
</gene>
<evidence type="ECO:0000313" key="6">
    <source>
        <dbReference type="EMBL" id="RRR22963.1"/>
    </source>
</evidence>
<dbReference type="EMBL" id="QSWH01000009">
    <property type="protein sequence ID" value="RRR21294.1"/>
    <property type="molecule type" value="Genomic_DNA"/>
</dbReference>
<accession>A0A345YKA0</accession>